<keyword evidence="7" id="KW-0969">Cilium</keyword>
<evidence type="ECO:0000256" key="5">
    <source>
        <dbReference type="ARBA" id="ARBA00023136"/>
    </source>
</evidence>
<keyword evidence="4" id="KW-1133">Transmembrane helix</keyword>
<evidence type="ECO:0000256" key="3">
    <source>
        <dbReference type="ARBA" id="ARBA00022692"/>
    </source>
</evidence>
<organism evidence="7 8">
    <name type="scientific">Microbacterium paludicola</name>
    <dbReference type="NCBI Taxonomy" id="300019"/>
    <lineage>
        <taxon>Bacteria</taxon>
        <taxon>Bacillati</taxon>
        <taxon>Actinomycetota</taxon>
        <taxon>Actinomycetes</taxon>
        <taxon>Micrococcales</taxon>
        <taxon>Microbacteriaceae</taxon>
        <taxon>Microbacterium</taxon>
    </lineage>
</organism>
<keyword evidence="7" id="KW-0966">Cell projection</keyword>
<feature type="region of interest" description="Disordered" evidence="6">
    <location>
        <begin position="77"/>
        <end position="117"/>
    </location>
</feature>
<feature type="compositionally biased region" description="Low complexity" evidence="6">
    <location>
        <begin position="133"/>
        <end position="143"/>
    </location>
</feature>
<reference evidence="7 8" key="1">
    <citation type="submission" date="2023-08" db="EMBL/GenBank/DDBJ databases">
        <title>Functional and genomic diversity of the sorghum phyllosphere microbiome.</title>
        <authorList>
            <person name="Shade A."/>
        </authorList>
    </citation>
    <scope>NUCLEOTIDE SEQUENCE [LARGE SCALE GENOMIC DNA]</scope>
    <source>
        <strain evidence="7 8">SORGH_AS_0919</strain>
    </source>
</reference>
<name>A0ABU1I3N6_9MICO</name>
<dbReference type="RefSeq" id="WP_071918934.1">
    <property type="nucleotide sequence ID" value="NZ_CP018134.1"/>
</dbReference>
<sequence>MLAIVWVLQRRFSRGSAAGSRTSRARGPRPTRSDAVADITVVAKRGIGPKAQVAVVEIDGARYVLGITEGGVSMLDRIDPTPDTTTGHPATADAAHGDGTGRPALRDVAGDEPLAPPVPLLRAQARAERTARTARTTRPATMTARDAAQVLRRALGA</sequence>
<proteinExistence type="predicted"/>
<evidence type="ECO:0000313" key="7">
    <source>
        <dbReference type="EMBL" id="MDR6167748.1"/>
    </source>
</evidence>
<keyword evidence="3" id="KW-0812">Transmembrane</keyword>
<dbReference type="Pfam" id="PF04347">
    <property type="entry name" value="FliO"/>
    <property type="match status" value="1"/>
</dbReference>
<keyword evidence="5" id="KW-0472">Membrane</keyword>
<evidence type="ECO:0000256" key="4">
    <source>
        <dbReference type="ARBA" id="ARBA00022989"/>
    </source>
</evidence>
<protein>
    <submittedName>
        <fullName evidence="7">Flagellar protein FliO/FliZ</fullName>
    </submittedName>
</protein>
<keyword evidence="8" id="KW-1185">Reference proteome</keyword>
<evidence type="ECO:0000256" key="1">
    <source>
        <dbReference type="ARBA" id="ARBA00004236"/>
    </source>
</evidence>
<evidence type="ECO:0000256" key="6">
    <source>
        <dbReference type="SAM" id="MobiDB-lite"/>
    </source>
</evidence>
<dbReference type="EMBL" id="JAVIZA010000001">
    <property type="protein sequence ID" value="MDR6167748.1"/>
    <property type="molecule type" value="Genomic_DNA"/>
</dbReference>
<evidence type="ECO:0000256" key="2">
    <source>
        <dbReference type="ARBA" id="ARBA00022475"/>
    </source>
</evidence>
<feature type="compositionally biased region" description="Low complexity" evidence="6">
    <location>
        <begin position="81"/>
        <end position="94"/>
    </location>
</feature>
<feature type="region of interest" description="Disordered" evidence="6">
    <location>
        <begin position="124"/>
        <end position="143"/>
    </location>
</feature>
<gene>
    <name evidence="7" type="ORF">QE367_001952</name>
</gene>
<comment type="subcellular location">
    <subcellularLocation>
        <location evidence="1">Cell membrane</location>
    </subcellularLocation>
</comment>
<dbReference type="InterPro" id="IPR022781">
    <property type="entry name" value="Flagellar_biosynth_FliO"/>
</dbReference>
<comment type="caution">
    <text evidence="7">The sequence shown here is derived from an EMBL/GenBank/DDBJ whole genome shotgun (WGS) entry which is preliminary data.</text>
</comment>
<evidence type="ECO:0000313" key="8">
    <source>
        <dbReference type="Proteomes" id="UP001260188"/>
    </source>
</evidence>
<dbReference type="Proteomes" id="UP001260188">
    <property type="component" value="Unassembled WGS sequence"/>
</dbReference>
<keyword evidence="2" id="KW-1003">Cell membrane</keyword>
<accession>A0ABU1I3N6</accession>
<keyword evidence="7" id="KW-0282">Flagellum</keyword>